<comment type="caution">
    <text evidence="13">Lacks conserved residue(s) required for the propagation of feature annotation.</text>
</comment>
<dbReference type="PROSITE" id="PS51371">
    <property type="entry name" value="CBS"/>
    <property type="match status" value="2"/>
</dbReference>
<feature type="binding site" description="in other chain" evidence="13 16">
    <location>
        <position position="298"/>
    </location>
    <ligand>
        <name>K(+)</name>
        <dbReference type="ChEBI" id="CHEBI:29103"/>
        <note>ligand shared between two tetrameric partners</note>
    </ligand>
</feature>
<feature type="active site" description="Thioimidate intermediate" evidence="13 14">
    <location>
        <position position="301"/>
    </location>
</feature>
<feature type="active site" description="Proton acceptor" evidence="13 14">
    <location>
        <position position="397"/>
    </location>
</feature>
<feature type="binding site" evidence="13">
    <location>
        <position position="409"/>
    </location>
    <ligand>
        <name>IMP</name>
        <dbReference type="ChEBI" id="CHEBI:58053"/>
    </ligand>
</feature>
<evidence type="ECO:0000256" key="1">
    <source>
        <dbReference type="ARBA" id="ARBA00001958"/>
    </source>
</evidence>
<feature type="binding site" description="in other chain" evidence="13 16">
    <location>
        <position position="296"/>
    </location>
    <ligand>
        <name>K(+)</name>
        <dbReference type="ChEBI" id="CHEBI:29103"/>
        <note>ligand shared between two tetrameric partners</note>
    </ligand>
</feature>
<keyword evidence="5" id="KW-0677">Repeat</keyword>
<dbReference type="Proteomes" id="UP000778951">
    <property type="component" value="Unassembled WGS sequence"/>
</dbReference>
<dbReference type="GO" id="GO:0003938">
    <property type="term" value="F:IMP dehydrogenase activity"/>
    <property type="evidence" value="ECO:0007669"/>
    <property type="project" value="UniProtKB-UniRule"/>
</dbReference>
<keyword evidence="11 17" id="KW-0129">CBS domain</keyword>
<evidence type="ECO:0000256" key="2">
    <source>
        <dbReference type="ARBA" id="ARBA00005502"/>
    </source>
</evidence>
<evidence type="ECO:0000256" key="19">
    <source>
        <dbReference type="RuleBase" id="RU003928"/>
    </source>
</evidence>
<dbReference type="SMART" id="SM00116">
    <property type="entry name" value="CBS"/>
    <property type="match status" value="2"/>
</dbReference>
<keyword evidence="22" id="KW-1185">Reference proteome</keyword>
<comment type="similarity">
    <text evidence="2 13 18">Belongs to the IMPDH/GMPR family.</text>
</comment>
<dbReference type="PIRSF" id="PIRSF000130">
    <property type="entry name" value="IMPDH"/>
    <property type="match status" value="1"/>
</dbReference>
<dbReference type="GO" id="GO:0006183">
    <property type="term" value="P:GTP biosynthetic process"/>
    <property type="evidence" value="ECO:0007669"/>
    <property type="project" value="TreeGrafter"/>
</dbReference>
<feature type="binding site" evidence="13">
    <location>
        <position position="463"/>
    </location>
    <ligand>
        <name>K(+)</name>
        <dbReference type="ChEBI" id="CHEBI:29103"/>
        <note>ligand shared between two tetrameric partners</note>
    </ligand>
</feature>
<dbReference type="InterPro" id="IPR015875">
    <property type="entry name" value="IMP_DH/GMP_Rdtase_CS"/>
</dbReference>
<keyword evidence="9 13" id="KW-0560">Oxidoreductase</keyword>
<keyword evidence="6 13" id="KW-0332">GMP biosynthesis</keyword>
<evidence type="ECO:0000313" key="21">
    <source>
        <dbReference type="EMBL" id="NIZ70015.1"/>
    </source>
</evidence>
<comment type="catalytic activity">
    <reaction evidence="12 13 19">
        <text>IMP + NAD(+) + H2O = XMP + NADH + H(+)</text>
        <dbReference type="Rhea" id="RHEA:11708"/>
        <dbReference type="ChEBI" id="CHEBI:15377"/>
        <dbReference type="ChEBI" id="CHEBI:15378"/>
        <dbReference type="ChEBI" id="CHEBI:57464"/>
        <dbReference type="ChEBI" id="CHEBI:57540"/>
        <dbReference type="ChEBI" id="CHEBI:57945"/>
        <dbReference type="ChEBI" id="CHEBI:58053"/>
        <dbReference type="EC" id="1.1.1.205"/>
    </reaction>
</comment>
<feature type="binding site" evidence="13">
    <location>
        <position position="244"/>
    </location>
    <ligand>
        <name>NAD(+)</name>
        <dbReference type="ChEBI" id="CHEBI:57540"/>
    </ligand>
</feature>
<feature type="binding site" evidence="13">
    <location>
        <begin position="357"/>
        <end position="358"/>
    </location>
    <ligand>
        <name>IMP</name>
        <dbReference type="ChEBI" id="CHEBI:58053"/>
    </ligand>
</feature>
<dbReference type="FunFam" id="3.20.20.70:FF:000003">
    <property type="entry name" value="GMP reductase"/>
    <property type="match status" value="1"/>
</dbReference>
<gene>
    <name evidence="13 21" type="primary">guaB</name>
    <name evidence="21" type="ORF">HCT48_07330</name>
</gene>
<evidence type="ECO:0000256" key="15">
    <source>
        <dbReference type="PIRSR" id="PIRSR000130-3"/>
    </source>
</evidence>
<dbReference type="NCBIfam" id="TIGR01302">
    <property type="entry name" value="IMP_dehydrog"/>
    <property type="match status" value="1"/>
</dbReference>
<dbReference type="GO" id="GO:0006177">
    <property type="term" value="P:GMP biosynthetic process"/>
    <property type="evidence" value="ECO:0007669"/>
    <property type="project" value="UniProtKB-UniRule"/>
</dbReference>
<dbReference type="RefSeq" id="WP_167696082.1">
    <property type="nucleotide sequence ID" value="NZ_CP118181.1"/>
</dbReference>
<evidence type="ECO:0000256" key="5">
    <source>
        <dbReference type="ARBA" id="ARBA00022737"/>
    </source>
</evidence>
<feature type="domain" description="CBS" evidence="20">
    <location>
        <begin position="152"/>
        <end position="209"/>
    </location>
</feature>
<feature type="binding site" evidence="13 15">
    <location>
        <begin position="294"/>
        <end position="296"/>
    </location>
    <ligand>
        <name>NAD(+)</name>
        <dbReference type="ChEBI" id="CHEBI:57540"/>
    </ligand>
</feature>
<feature type="binding site" description="in other chain" evidence="13 16">
    <location>
        <position position="301"/>
    </location>
    <ligand>
        <name>K(+)</name>
        <dbReference type="ChEBI" id="CHEBI:29103"/>
        <note>ligand shared between two tetrameric partners</note>
    </ligand>
</feature>
<feature type="binding site" evidence="13">
    <location>
        <position position="465"/>
    </location>
    <ligand>
        <name>K(+)</name>
        <dbReference type="ChEBI" id="CHEBI:29103"/>
        <note>ligand shared between two tetrameric partners</note>
    </ligand>
</feature>
<evidence type="ECO:0000256" key="17">
    <source>
        <dbReference type="PROSITE-ProRule" id="PRU00703"/>
    </source>
</evidence>
<evidence type="ECO:0000313" key="22">
    <source>
        <dbReference type="Proteomes" id="UP000778951"/>
    </source>
</evidence>
<feature type="binding site" evidence="13">
    <location>
        <begin position="334"/>
        <end position="336"/>
    </location>
    <ligand>
        <name>IMP</name>
        <dbReference type="ChEBI" id="CHEBI:58053"/>
    </ligand>
</feature>
<evidence type="ECO:0000259" key="20">
    <source>
        <dbReference type="PROSITE" id="PS51371"/>
    </source>
</evidence>
<dbReference type="SUPFAM" id="SSF54631">
    <property type="entry name" value="CBS-domain pair"/>
    <property type="match status" value="1"/>
</dbReference>
<evidence type="ECO:0000256" key="10">
    <source>
        <dbReference type="ARBA" id="ARBA00023027"/>
    </source>
</evidence>
<evidence type="ECO:0000256" key="11">
    <source>
        <dbReference type="ARBA" id="ARBA00023122"/>
    </source>
</evidence>
<keyword evidence="4 13" id="KW-0479">Metal-binding</keyword>
<evidence type="ECO:0000256" key="9">
    <source>
        <dbReference type="ARBA" id="ARBA00023002"/>
    </source>
</evidence>
<dbReference type="Gene3D" id="3.20.20.70">
    <property type="entry name" value="Aldolase class I"/>
    <property type="match status" value="1"/>
</dbReference>
<dbReference type="CDD" id="cd00381">
    <property type="entry name" value="IMPDH"/>
    <property type="match status" value="1"/>
</dbReference>
<feature type="binding site" evidence="15">
    <location>
        <begin position="244"/>
        <end position="246"/>
    </location>
    <ligand>
        <name>NAD(+)</name>
        <dbReference type="ChEBI" id="CHEBI:57540"/>
    </ligand>
</feature>
<evidence type="ECO:0000256" key="4">
    <source>
        <dbReference type="ARBA" id="ARBA00022723"/>
    </source>
</evidence>
<dbReference type="CDD" id="cd04601">
    <property type="entry name" value="CBS_pair_IMPDH"/>
    <property type="match status" value="1"/>
</dbReference>
<feature type="domain" description="CBS" evidence="20">
    <location>
        <begin position="92"/>
        <end position="148"/>
    </location>
</feature>
<evidence type="ECO:0000256" key="3">
    <source>
        <dbReference type="ARBA" id="ARBA00011881"/>
    </source>
</evidence>
<evidence type="ECO:0000256" key="6">
    <source>
        <dbReference type="ARBA" id="ARBA00022749"/>
    </source>
</evidence>
<comment type="cofactor">
    <cofactor evidence="1 13">
        <name>K(+)</name>
        <dbReference type="ChEBI" id="CHEBI:29103"/>
    </cofactor>
</comment>
<dbReference type="GO" id="GO:0046872">
    <property type="term" value="F:metal ion binding"/>
    <property type="evidence" value="ECO:0007669"/>
    <property type="project" value="UniProtKB-UniRule"/>
</dbReference>
<dbReference type="EC" id="1.1.1.205" evidence="13 19"/>
<evidence type="ECO:0000256" key="8">
    <source>
        <dbReference type="ARBA" id="ARBA00022958"/>
    </source>
</evidence>
<dbReference type="PANTHER" id="PTHR11911">
    <property type="entry name" value="INOSINE-5-MONOPHOSPHATE DEHYDROGENASE RELATED"/>
    <property type="match status" value="1"/>
</dbReference>
<evidence type="ECO:0000256" key="18">
    <source>
        <dbReference type="RuleBase" id="RU003927"/>
    </source>
</evidence>
<comment type="subunit">
    <text evidence="3 13">Homotetramer.</text>
</comment>
<dbReference type="PANTHER" id="PTHR11911:SF111">
    <property type="entry name" value="INOSINE-5'-MONOPHOSPHATE DEHYDROGENASE"/>
    <property type="match status" value="1"/>
</dbReference>
<name>A0A968GLJ2_9SPIO</name>
<evidence type="ECO:0000256" key="13">
    <source>
        <dbReference type="HAMAP-Rule" id="MF_01964"/>
    </source>
</evidence>
<feature type="binding site" evidence="13">
    <location>
        <position position="464"/>
    </location>
    <ligand>
        <name>K(+)</name>
        <dbReference type="ChEBI" id="CHEBI:29103"/>
        <note>ligand shared between two tetrameric partners</note>
    </ligand>
</feature>
<reference evidence="21" key="1">
    <citation type="submission" date="2020-03" db="EMBL/GenBank/DDBJ databases">
        <title>Spirochaetal bacteria isolated from arthropods constitute a novel genus Entomospira genus novum within the order Spirochaetales.</title>
        <authorList>
            <person name="Grana-Miraglia L."/>
            <person name="Sikutova S."/>
            <person name="Fingerle V."/>
            <person name="Sing A."/>
            <person name="Castillo-Ramirez S."/>
            <person name="Margos G."/>
            <person name="Rudolf I."/>
        </authorList>
    </citation>
    <scope>NUCLEOTIDE SEQUENCE</scope>
    <source>
        <strain evidence="21">BR149</strain>
    </source>
</reference>
<dbReference type="SUPFAM" id="SSF51412">
    <property type="entry name" value="Inosine monophosphate dehydrogenase (IMPDH)"/>
    <property type="match status" value="1"/>
</dbReference>
<feature type="binding site" evidence="13">
    <location>
        <begin position="381"/>
        <end position="385"/>
    </location>
    <ligand>
        <name>IMP</name>
        <dbReference type="ChEBI" id="CHEBI:58053"/>
    </ligand>
</feature>
<dbReference type="Pfam" id="PF00571">
    <property type="entry name" value="CBS"/>
    <property type="match status" value="2"/>
</dbReference>
<accession>A0A968GLJ2</accession>
<dbReference type="InterPro" id="IPR046342">
    <property type="entry name" value="CBS_dom_sf"/>
</dbReference>
<evidence type="ECO:0000256" key="14">
    <source>
        <dbReference type="PIRSR" id="PIRSR000130-1"/>
    </source>
</evidence>
<dbReference type="GO" id="GO:0000166">
    <property type="term" value="F:nucleotide binding"/>
    <property type="evidence" value="ECO:0007669"/>
    <property type="project" value="UniProtKB-UniRule"/>
</dbReference>
<dbReference type="InterPro" id="IPR013785">
    <property type="entry name" value="Aldolase_TIM"/>
</dbReference>
<dbReference type="InterPro" id="IPR001093">
    <property type="entry name" value="IMP_DH_GMPRt"/>
</dbReference>
<dbReference type="HAMAP" id="MF_01964">
    <property type="entry name" value="IMPDH"/>
    <property type="match status" value="1"/>
</dbReference>
<dbReference type="SMART" id="SM01240">
    <property type="entry name" value="IMPDH"/>
    <property type="match status" value="1"/>
</dbReference>
<comment type="pathway">
    <text evidence="13 19">Purine metabolism; XMP biosynthesis via de novo pathway; XMP from IMP: step 1/1.</text>
</comment>
<dbReference type="InterPro" id="IPR000644">
    <property type="entry name" value="CBS_dom"/>
</dbReference>
<keyword evidence="8 13" id="KW-0630">Potassium</keyword>
<comment type="function">
    <text evidence="13">Catalyzes the conversion of inosine 5'-phosphate (IMP) to xanthosine 5'-phosphate (XMP), the first committed and rate-limiting step in the de novo synthesis of guanine nucleotides, and therefore plays an important role in the regulation of cell growth.</text>
</comment>
<dbReference type="InterPro" id="IPR005990">
    <property type="entry name" value="IMP_DH"/>
</dbReference>
<keyword evidence="7 13" id="KW-0658">Purine biosynthesis</keyword>
<evidence type="ECO:0000256" key="16">
    <source>
        <dbReference type="PIRSR" id="PIRSR000130-4"/>
    </source>
</evidence>
<dbReference type="Pfam" id="PF00478">
    <property type="entry name" value="IMPDH"/>
    <property type="match status" value="1"/>
</dbReference>
<comment type="caution">
    <text evidence="21">The sequence shown here is derived from an EMBL/GenBank/DDBJ whole genome shotgun (WGS) entry which is preliminary data.</text>
</comment>
<sequence length="479" mass="51900">MFTITEKYSYDDVLLVPAASEVLPDEAQTRVRLVRDLYINIPIISAAMDTVTEEQMAIAMALRGGVGVIHRNLSPKDQAKQVVHVKRYLNWVIHAPFTITADATMKDVKRTMKKHDVRGLPVVDDAGKLLGIITGRDLRFVNNDEQKVSTFMTKDVITVPVEITPERAYEMFGKHRIEKLPVVDKDGTLLGLITFKDLQKREENPDAAVDSDGRLLVGAAISPSDWQVRVPMLLEAKCDFVVFDTAHGAAKSVLEALRALREAYPQMPVIAGNVATAPTAKLLIDAGADAIKVGVGPGSICTTRVVSGVGYPQFSAVVECAEVAQAHDVPCIADGGIKYSGDIAKAIGAGASCVMLGNMLAGLKEAPGDEIIFEGRIFKQYRGMGSMGAIASGSGDRYQMRKEEKPVPEGVEGRVPYKGEAVNYLHVLVSGLKKGMGYTGCKDLESLRNYKQFVKITQGGLVESHVHNVSVTKESPNYS</sequence>
<comment type="activity regulation">
    <text evidence="13">Mycophenolic acid (MPA) is a non-competitive inhibitor that prevents formation of the closed enzyme conformation by binding to the same site as the amobile flap. In contrast, mizoribine monophosphate (MZP) is a competitive inhibitor that induces the closed conformation. MPA is a potent inhibitor of mammalian IMPDHs but a poor inhibitor of the bacterial enzymes. MZP is a more potent inhibitor of bacterial IMPDH.</text>
</comment>
<dbReference type="PROSITE" id="PS00487">
    <property type="entry name" value="IMP_DH_GMP_RED"/>
    <property type="match status" value="1"/>
</dbReference>
<dbReference type="AlphaFoldDB" id="A0A968GLJ2"/>
<evidence type="ECO:0000256" key="7">
    <source>
        <dbReference type="ARBA" id="ARBA00022755"/>
    </source>
</evidence>
<organism evidence="21 22">
    <name type="scientific">Entomospira culicis</name>
    <dbReference type="NCBI Taxonomy" id="2719989"/>
    <lineage>
        <taxon>Bacteria</taxon>
        <taxon>Pseudomonadati</taxon>
        <taxon>Spirochaetota</taxon>
        <taxon>Spirochaetia</taxon>
        <taxon>Spirochaetales</taxon>
        <taxon>Spirochaetaceae</taxon>
        <taxon>Entomospira</taxon>
    </lineage>
</organism>
<feature type="binding site" evidence="13">
    <location>
        <position position="299"/>
    </location>
    <ligand>
        <name>IMP</name>
        <dbReference type="ChEBI" id="CHEBI:58053"/>
    </ligand>
</feature>
<dbReference type="EMBL" id="JAATLM010000001">
    <property type="protein sequence ID" value="NIZ70015.1"/>
    <property type="molecule type" value="Genomic_DNA"/>
</dbReference>
<protein>
    <recommendedName>
        <fullName evidence="13 19">Inosine-5'-monophosphate dehydrogenase</fullName>
        <shortName evidence="13">IMP dehydrogenase</shortName>
        <shortName evidence="13">IMPD</shortName>
        <shortName evidence="13">IMPDH</shortName>
        <ecNumber evidence="13 19">1.1.1.205</ecNumber>
    </recommendedName>
</protein>
<proteinExistence type="inferred from homology"/>
<evidence type="ECO:0000256" key="12">
    <source>
        <dbReference type="ARBA" id="ARBA00048028"/>
    </source>
</evidence>
<keyword evidence="10 13" id="KW-0520">NAD</keyword>